<accession>K8W3F0</accession>
<comment type="caution">
    <text evidence="3">The sequence shown here is derived from an EMBL/GenBank/DDBJ whole genome shotgun (WGS) entry which is preliminary data.</text>
</comment>
<dbReference type="EMBL" id="AKKL01000047">
    <property type="protein sequence ID" value="EKT54351.1"/>
    <property type="molecule type" value="Genomic_DNA"/>
</dbReference>
<feature type="region of interest" description="Disordered" evidence="1">
    <location>
        <begin position="43"/>
        <end position="62"/>
    </location>
</feature>
<dbReference type="InterPro" id="IPR010994">
    <property type="entry name" value="RuvA_2-like"/>
</dbReference>
<dbReference type="AlphaFoldDB" id="K8W3F0"/>
<dbReference type="eggNOG" id="COG1555">
    <property type="taxonomic scope" value="Bacteria"/>
</dbReference>
<dbReference type="GO" id="GO:0015628">
    <property type="term" value="P:protein secretion by the type II secretion system"/>
    <property type="evidence" value="ECO:0007669"/>
    <property type="project" value="TreeGrafter"/>
</dbReference>
<gene>
    <name evidence="3" type="ORF">OOA_16991</name>
</gene>
<feature type="compositionally biased region" description="Polar residues" evidence="1">
    <location>
        <begin position="49"/>
        <end position="62"/>
    </location>
</feature>
<dbReference type="Proteomes" id="UP000009336">
    <property type="component" value="Unassembled WGS sequence"/>
</dbReference>
<evidence type="ECO:0000256" key="2">
    <source>
        <dbReference type="SAM" id="SignalP"/>
    </source>
</evidence>
<dbReference type="PANTHER" id="PTHR21180:SF32">
    <property type="entry name" value="ENDONUCLEASE_EXONUCLEASE_PHOSPHATASE FAMILY DOMAIN-CONTAINING PROTEIN 1"/>
    <property type="match status" value="1"/>
</dbReference>
<dbReference type="Gene3D" id="1.10.150.280">
    <property type="entry name" value="AF1531-like domain"/>
    <property type="match status" value="1"/>
</dbReference>
<evidence type="ECO:0008006" key="5">
    <source>
        <dbReference type="Google" id="ProtNLM"/>
    </source>
</evidence>
<evidence type="ECO:0000313" key="3">
    <source>
        <dbReference type="EMBL" id="EKT54351.1"/>
    </source>
</evidence>
<protein>
    <recommendedName>
        <fullName evidence="5">Competence protein ComEA</fullName>
    </recommendedName>
</protein>
<feature type="signal peptide" evidence="2">
    <location>
        <begin position="1"/>
        <end position="29"/>
    </location>
</feature>
<sequence>MTWMKLIKQGINSALVMSVIFMCSPQALAKKIEPDKPVITAVNKKSTEDSSPTVSSQNPSQVNINQASAEVLAEKLNGIGMQKAKAIVEYRDKYGAFNSIENILEVKGIGPSFLEKNRDKLIL</sequence>
<dbReference type="STRING" id="1141662.OOA_16991"/>
<keyword evidence="4" id="KW-1185">Reference proteome</keyword>
<keyword evidence="2" id="KW-0732">Signal</keyword>
<dbReference type="PATRIC" id="fig|1141662.3.peg.3447"/>
<dbReference type="RefSeq" id="WP_008913379.1">
    <property type="nucleotide sequence ID" value="NZ_KB233225.1"/>
</dbReference>
<dbReference type="OrthoDB" id="7510573at2"/>
<proteinExistence type="predicted"/>
<dbReference type="Pfam" id="PF12836">
    <property type="entry name" value="HHH_3"/>
    <property type="match status" value="1"/>
</dbReference>
<feature type="chain" id="PRO_5003921065" description="Competence protein ComEA" evidence="2">
    <location>
        <begin position="30"/>
        <end position="123"/>
    </location>
</feature>
<name>K8W3F0_9GAMM</name>
<reference evidence="3 4" key="1">
    <citation type="journal article" date="2012" name="BMC Genomics">
        <title>Comparative genomics of bacteria in the genus Providencia isolated from wild Drosophila melanogaster.</title>
        <authorList>
            <person name="Galac M.R."/>
            <person name="Lazzaro B.P."/>
        </authorList>
    </citation>
    <scope>NUCLEOTIDE SEQUENCE [LARGE SCALE GENOMIC DNA]</scope>
    <source>
        <strain evidence="3 4">DSM 19968</strain>
    </source>
</reference>
<evidence type="ECO:0000313" key="4">
    <source>
        <dbReference type="Proteomes" id="UP000009336"/>
    </source>
</evidence>
<dbReference type="InterPro" id="IPR004509">
    <property type="entry name" value="Competence_ComEA_HhH"/>
</dbReference>
<dbReference type="InterPro" id="IPR051675">
    <property type="entry name" value="Endo/Exo/Phosphatase_dom_1"/>
</dbReference>
<dbReference type="HOGENOM" id="CLU_052011_3_1_6"/>
<dbReference type="SUPFAM" id="SSF47781">
    <property type="entry name" value="RuvA domain 2-like"/>
    <property type="match status" value="1"/>
</dbReference>
<dbReference type="NCBIfam" id="TIGR00426">
    <property type="entry name" value="competence protein ComEA helix-hairpin-helix repeat region"/>
    <property type="match status" value="1"/>
</dbReference>
<organism evidence="3 4">
    <name type="scientific">Providencia burhodogranariea DSM 19968</name>
    <dbReference type="NCBI Taxonomy" id="1141662"/>
    <lineage>
        <taxon>Bacteria</taxon>
        <taxon>Pseudomonadati</taxon>
        <taxon>Pseudomonadota</taxon>
        <taxon>Gammaproteobacteria</taxon>
        <taxon>Enterobacterales</taxon>
        <taxon>Morganellaceae</taxon>
        <taxon>Providencia</taxon>
    </lineage>
</organism>
<dbReference type="PANTHER" id="PTHR21180">
    <property type="entry name" value="ENDONUCLEASE/EXONUCLEASE/PHOSPHATASE FAMILY DOMAIN-CONTAINING PROTEIN 1"/>
    <property type="match status" value="1"/>
</dbReference>
<dbReference type="GO" id="GO:0015627">
    <property type="term" value="C:type II protein secretion system complex"/>
    <property type="evidence" value="ECO:0007669"/>
    <property type="project" value="TreeGrafter"/>
</dbReference>
<evidence type="ECO:0000256" key="1">
    <source>
        <dbReference type="SAM" id="MobiDB-lite"/>
    </source>
</evidence>